<comment type="similarity">
    <text evidence="1 6">Belongs to the peptidase M76 family.</text>
</comment>
<feature type="region of interest" description="Disordered" evidence="7">
    <location>
        <begin position="1"/>
        <end position="23"/>
    </location>
</feature>
<dbReference type="EC" id="3.4.24.-" evidence="6"/>
<evidence type="ECO:0000256" key="1">
    <source>
        <dbReference type="ARBA" id="ARBA00009915"/>
    </source>
</evidence>
<dbReference type="InterPro" id="IPR019165">
    <property type="entry name" value="Peptidase_M76_ATP23"/>
</dbReference>
<keyword evidence="2 6" id="KW-0645">Protease</keyword>
<evidence type="ECO:0000256" key="3">
    <source>
        <dbReference type="ARBA" id="ARBA00022723"/>
    </source>
</evidence>
<accession>A0ABM0GYL3</accession>
<sequence length="266" mass="29984">MAASSKRHAATSQSGNYADADAGSVPFGEGDFILKNDSDKSTDSFTNRNINVDVQVDKSNYGKLLGHLGSNHYRCLGMAAYSRNNPYVKLLLQAMSQSGCEAFQDRHFACEQCSEVVNGGFDPSTSQIVLCQNNIKTQSAMDRVITHELIHAFDHCRAKINWNDIRHLACTEIRAANLSGDCSFGMEHFGRFHRMQFGFVKHQQTCVKDRAIRSVLAVRDTSEKLVKQAVDEVFDTCFNDLEPFHKIPRSKSDAKAAWRERYRYEL</sequence>
<evidence type="ECO:0000313" key="9">
    <source>
        <dbReference type="RefSeq" id="XP_002740270.1"/>
    </source>
</evidence>
<organism evidence="8 9">
    <name type="scientific">Saccoglossus kowalevskii</name>
    <name type="common">Acorn worm</name>
    <dbReference type="NCBI Taxonomy" id="10224"/>
    <lineage>
        <taxon>Eukaryota</taxon>
        <taxon>Metazoa</taxon>
        <taxon>Hemichordata</taxon>
        <taxon>Enteropneusta</taxon>
        <taxon>Harrimaniidae</taxon>
        <taxon>Saccoglossus</taxon>
    </lineage>
</organism>
<keyword evidence="8" id="KW-1185">Reference proteome</keyword>
<evidence type="ECO:0000256" key="6">
    <source>
        <dbReference type="RuleBase" id="RU364057"/>
    </source>
</evidence>
<dbReference type="GO" id="GO:0008233">
    <property type="term" value="F:peptidase activity"/>
    <property type="evidence" value="ECO:0007669"/>
    <property type="project" value="UniProtKB-KW"/>
</dbReference>
<dbReference type="GeneID" id="100375934"/>
<dbReference type="RefSeq" id="XP_002740270.1">
    <property type="nucleotide sequence ID" value="XM_002740224.2"/>
</dbReference>
<evidence type="ECO:0000313" key="8">
    <source>
        <dbReference type="Proteomes" id="UP000694865"/>
    </source>
</evidence>
<protein>
    <recommendedName>
        <fullName evidence="6">Mitochondrial inner membrane protease ATP23</fullName>
        <ecNumber evidence="6">3.4.24.-</ecNumber>
    </recommendedName>
</protein>
<evidence type="ECO:0000256" key="5">
    <source>
        <dbReference type="ARBA" id="ARBA00023049"/>
    </source>
</evidence>
<evidence type="ECO:0000256" key="7">
    <source>
        <dbReference type="SAM" id="MobiDB-lite"/>
    </source>
</evidence>
<keyword evidence="5 6" id="KW-0482">Metalloprotease</keyword>
<dbReference type="GO" id="GO:0006508">
    <property type="term" value="P:proteolysis"/>
    <property type="evidence" value="ECO:0007669"/>
    <property type="project" value="UniProtKB-KW"/>
</dbReference>
<dbReference type="Proteomes" id="UP000694865">
    <property type="component" value="Unplaced"/>
</dbReference>
<name>A0ABM0GYL3_SACKO</name>
<keyword evidence="4 6" id="KW-0378">Hydrolase</keyword>
<dbReference type="PANTHER" id="PTHR21711">
    <property type="entry name" value="MITOCHONDRIAL INNER MEMBRANE PROTEASE"/>
    <property type="match status" value="1"/>
</dbReference>
<keyword evidence="3 6" id="KW-0479">Metal-binding</keyword>
<dbReference type="Pfam" id="PF09768">
    <property type="entry name" value="Peptidase_M76"/>
    <property type="match status" value="1"/>
</dbReference>
<reference evidence="9" key="1">
    <citation type="submission" date="2025-08" db="UniProtKB">
        <authorList>
            <consortium name="RefSeq"/>
        </authorList>
    </citation>
    <scope>IDENTIFICATION</scope>
    <source>
        <tissue evidence="9">Testes</tissue>
    </source>
</reference>
<evidence type="ECO:0000256" key="2">
    <source>
        <dbReference type="ARBA" id="ARBA00022670"/>
    </source>
</evidence>
<gene>
    <name evidence="9" type="primary">LOC100375934</name>
</gene>
<dbReference type="PANTHER" id="PTHR21711:SF0">
    <property type="entry name" value="MITOCHONDRIAL INNER MEMBRANE PROTEASE ATP23 HOMOLOG"/>
    <property type="match status" value="1"/>
</dbReference>
<proteinExistence type="inferred from homology"/>
<evidence type="ECO:0000256" key="4">
    <source>
        <dbReference type="ARBA" id="ARBA00022801"/>
    </source>
</evidence>